<dbReference type="PANTHER" id="PTHR23354:SF122">
    <property type="entry name" value="GTPASE-ACTIVATING PROTEIN SKYWALKER"/>
    <property type="match status" value="1"/>
</dbReference>
<organism evidence="2 3">
    <name type="scientific">Paramecium sonneborni</name>
    <dbReference type="NCBI Taxonomy" id="65129"/>
    <lineage>
        <taxon>Eukaryota</taxon>
        <taxon>Sar</taxon>
        <taxon>Alveolata</taxon>
        <taxon>Ciliophora</taxon>
        <taxon>Intramacronucleata</taxon>
        <taxon>Oligohymenophorea</taxon>
        <taxon>Peniculida</taxon>
        <taxon>Parameciidae</taxon>
        <taxon>Paramecium</taxon>
    </lineage>
</organism>
<sequence>MSCTYHIQNPITAICIASHKCQCQRKLCIECAYNHEVDFKQIVPIKLFQEMVVKKQKESETYEALDLTKQGMNLKSVISQTEITMKKIWEDLQVSIKQIYDLIELQEKTYMEIINNSTNPVELSNTDLETLVQILVGGKLNFWNLQKNFNLRKVEKVKNLLGQEIWALNEKIKKEMILSLEFVIEKQAFIESIKPKLLKDDFWIRLFFILQEKSKKTIKESQLIYNGSRDGLNANSFWNKCDEKSNLLMIFKSQSEYTFGGYSPCKWENKCAIQDDTLSSFLFSQTHDKIYPLQQDKKQYAIWGCNSYGPIFGYNYDICINHDFTGSSTLGTVYQCDKYVNNQTSYLFGQGQPKIVECEIFELKFI</sequence>
<dbReference type="PANTHER" id="PTHR23354">
    <property type="entry name" value="NUCLEOLAR PROTEIN 7/ESTROGEN RECEPTOR COACTIVATOR-RELATED"/>
    <property type="match status" value="1"/>
</dbReference>
<dbReference type="Proteomes" id="UP000692954">
    <property type="component" value="Unassembled WGS sequence"/>
</dbReference>
<feature type="domain" description="TLDc" evidence="1">
    <location>
        <begin position="196"/>
        <end position="364"/>
    </location>
</feature>
<evidence type="ECO:0000259" key="1">
    <source>
        <dbReference type="PROSITE" id="PS51886"/>
    </source>
</evidence>
<gene>
    <name evidence="2" type="ORF">PSON_ATCC_30995.1.T3010002</name>
</gene>
<keyword evidence="3" id="KW-1185">Reference proteome</keyword>
<name>A0A8S1RTF9_9CILI</name>
<dbReference type="PROSITE" id="PS51886">
    <property type="entry name" value="TLDC"/>
    <property type="match status" value="1"/>
</dbReference>
<proteinExistence type="predicted"/>
<comment type="caution">
    <text evidence="2">The sequence shown here is derived from an EMBL/GenBank/DDBJ whole genome shotgun (WGS) entry which is preliminary data.</text>
</comment>
<reference evidence="2" key="1">
    <citation type="submission" date="2021-01" db="EMBL/GenBank/DDBJ databases">
        <authorList>
            <consortium name="Genoscope - CEA"/>
            <person name="William W."/>
        </authorList>
    </citation>
    <scope>NUCLEOTIDE SEQUENCE</scope>
</reference>
<protein>
    <recommendedName>
        <fullName evidence="1">TLDc domain-containing protein</fullName>
    </recommendedName>
</protein>
<accession>A0A8S1RTF9</accession>
<evidence type="ECO:0000313" key="3">
    <source>
        <dbReference type="Proteomes" id="UP000692954"/>
    </source>
</evidence>
<dbReference type="EMBL" id="CAJJDN010000301">
    <property type="protein sequence ID" value="CAD8130552.1"/>
    <property type="molecule type" value="Genomic_DNA"/>
</dbReference>
<dbReference type="OrthoDB" id="2324840at2759"/>
<evidence type="ECO:0000313" key="2">
    <source>
        <dbReference type="EMBL" id="CAD8130552.1"/>
    </source>
</evidence>
<dbReference type="AlphaFoldDB" id="A0A8S1RTF9"/>
<dbReference type="InterPro" id="IPR006571">
    <property type="entry name" value="TLDc_dom"/>
</dbReference>
<dbReference type="Pfam" id="PF07534">
    <property type="entry name" value="TLD"/>
    <property type="match status" value="1"/>
</dbReference>